<evidence type="ECO:0000313" key="3">
    <source>
        <dbReference type="Proteomes" id="UP000198956"/>
    </source>
</evidence>
<evidence type="ECO:0000259" key="1">
    <source>
        <dbReference type="PROSITE" id="PS51782"/>
    </source>
</evidence>
<dbReference type="PROSITE" id="PS51782">
    <property type="entry name" value="LYSM"/>
    <property type="match status" value="1"/>
</dbReference>
<dbReference type="CDD" id="cd00118">
    <property type="entry name" value="LysM"/>
    <property type="match status" value="1"/>
</dbReference>
<name>A0A1G8FCJ0_ANETH</name>
<dbReference type="OrthoDB" id="9800780at2"/>
<reference evidence="2 3" key="1">
    <citation type="submission" date="2016-10" db="EMBL/GenBank/DDBJ databases">
        <authorList>
            <person name="de Groot N.N."/>
        </authorList>
    </citation>
    <scope>NUCLEOTIDE SEQUENCE [LARGE SCALE GENOMIC DNA]</scope>
    <source>
        <strain evidence="2 3">L 420-91</strain>
    </source>
</reference>
<dbReference type="AlphaFoldDB" id="A0A1G8FCJ0"/>
<dbReference type="SUPFAM" id="SSF54106">
    <property type="entry name" value="LysM domain"/>
    <property type="match status" value="1"/>
</dbReference>
<dbReference type="PANTHER" id="PTHR34700:SF4">
    <property type="entry name" value="PHAGE-LIKE ELEMENT PBSX PROTEIN XKDP"/>
    <property type="match status" value="1"/>
</dbReference>
<dbReference type="InterPro" id="IPR036779">
    <property type="entry name" value="LysM_dom_sf"/>
</dbReference>
<organism evidence="2 3">
    <name type="scientific">Aneurinibacillus thermoaerophilus</name>
    <dbReference type="NCBI Taxonomy" id="143495"/>
    <lineage>
        <taxon>Bacteria</taxon>
        <taxon>Bacillati</taxon>
        <taxon>Bacillota</taxon>
        <taxon>Bacilli</taxon>
        <taxon>Bacillales</taxon>
        <taxon>Paenibacillaceae</taxon>
        <taxon>Aneurinibacillus group</taxon>
        <taxon>Aneurinibacillus</taxon>
    </lineage>
</organism>
<dbReference type="Gene3D" id="3.10.350.10">
    <property type="entry name" value="LysM domain"/>
    <property type="match status" value="1"/>
</dbReference>
<feature type="domain" description="LysM" evidence="1">
    <location>
        <begin position="159"/>
        <end position="209"/>
    </location>
</feature>
<sequence>MLIIGDVKMTGLAAPENFPLGGEQVIATHKLPGGGVINQPRGFFPVLEYGWEGTFDGPDAHQKFAKLEKYCQSGESVQVSFHTFSFYCFVQKIEPLWVRKDWLDFTINLKRDPSKTVASTKTSATNAQKTSTASMVAAKRLISSVVSRQTIQQKKPKKIIHVVVKGETLRKIAQKYYKDPDEFEKIYQENKAVIGNNPNKIKEGMKLVIPL</sequence>
<dbReference type="Pfam" id="PF01476">
    <property type="entry name" value="LysM"/>
    <property type="match status" value="1"/>
</dbReference>
<dbReference type="Proteomes" id="UP000198956">
    <property type="component" value="Unassembled WGS sequence"/>
</dbReference>
<accession>A0A1G8FCJ0</accession>
<dbReference type="SMART" id="SM00257">
    <property type="entry name" value="LysM"/>
    <property type="match status" value="1"/>
</dbReference>
<dbReference type="EMBL" id="FNDE01000062">
    <property type="protein sequence ID" value="SDH79813.1"/>
    <property type="molecule type" value="Genomic_DNA"/>
</dbReference>
<dbReference type="InterPro" id="IPR052196">
    <property type="entry name" value="Bact_Kbp"/>
</dbReference>
<dbReference type="InterPro" id="IPR018392">
    <property type="entry name" value="LysM"/>
</dbReference>
<evidence type="ECO:0000313" key="2">
    <source>
        <dbReference type="EMBL" id="SDH79813.1"/>
    </source>
</evidence>
<protein>
    <submittedName>
        <fullName evidence="2">LysM domain-containing protein</fullName>
    </submittedName>
</protein>
<gene>
    <name evidence="2" type="ORF">SAMN04489735_10628</name>
</gene>
<proteinExistence type="predicted"/>
<dbReference type="PANTHER" id="PTHR34700">
    <property type="entry name" value="POTASSIUM BINDING PROTEIN KBP"/>
    <property type="match status" value="1"/>
</dbReference>
<dbReference type="RefSeq" id="WP_091261496.1">
    <property type="nucleotide sequence ID" value="NZ_FNDE01000062.1"/>
</dbReference>